<sequence>MQLREQHDFASEQSLDLAPVNRKAYSNGESAARSSATTTSRFGGAGAKAAKTTDKPKSKAALKIEELEQECTRKDEAFAHQKQAFEQEKDTLKAENEQLATTCTELKSDVDQKQAAIVELRETVDDLQGKQSSLLQELDGLRSHLSHATSTIEQQTSEIKDLHDKVAALEACVKEHEQQAIVDEAERRRLHNMVQELKGNVRVFCRVRPFLSGEDASADEQPVACLDGKTNTLASCACSANVFSSIKLTVHPSAMVLCSWQVFDRDSTQAQVFEEIEQLVQSSMDGYNVCVFAYGQTGSGKTYTMLGGDDEGSRGMIPRAVEQLFQRQAELAAKGWEYTFKASMLEIYNEEPRDLLATPGSATKPVISWTAPVSNLSEFAVTVPDDVHELLQRAETNRRTAKTAMNARSSRSHSVFRLQIAGENKAAGEVCNATLNLIDLAGSERIKVSKVQGKEEKEAKYINKSLTTLKRVFTKLSQKDGHVPFRDSKLTMLLKDSMCNNSKCLMFVNVAPTAASASETKNSLRFAAEANKCHLGTARANSGTSSK</sequence>
<dbReference type="InterPro" id="IPR027640">
    <property type="entry name" value="Kinesin-like_fam"/>
</dbReference>
<dbReference type="GO" id="GO:0007018">
    <property type="term" value="P:microtubule-based movement"/>
    <property type="evidence" value="ECO:0007669"/>
    <property type="project" value="InterPro"/>
</dbReference>
<keyword evidence="5 6" id="KW-0505">Motor protein</keyword>
<dbReference type="GO" id="GO:0005524">
    <property type="term" value="F:ATP binding"/>
    <property type="evidence" value="ECO:0007669"/>
    <property type="project" value="UniProtKB-UniRule"/>
</dbReference>
<dbReference type="OMA" id="IFQERQG"/>
<dbReference type="PANTHER" id="PTHR47972">
    <property type="entry name" value="KINESIN-LIKE PROTEIN KLP-3"/>
    <property type="match status" value="1"/>
</dbReference>
<comment type="similarity">
    <text evidence="1">Belongs to the TRAFAC class myosin-kinesin ATPase superfamily. Kinesin family. KIN-14 subfamily.</text>
</comment>
<keyword evidence="11" id="KW-1185">Reference proteome</keyword>
<dbReference type="KEGG" id="sre:PTSG_05270"/>
<evidence type="ECO:0000256" key="2">
    <source>
        <dbReference type="ARBA" id="ARBA00022701"/>
    </source>
</evidence>
<dbReference type="GeneID" id="16074424"/>
<proteinExistence type="inferred from homology"/>
<evidence type="ECO:0000256" key="1">
    <source>
        <dbReference type="ARBA" id="ARBA00010899"/>
    </source>
</evidence>
<dbReference type="InParanoid" id="F2U9Y8"/>
<dbReference type="STRING" id="946362.F2U9Y8"/>
<reference evidence="10" key="1">
    <citation type="submission" date="2009-08" db="EMBL/GenBank/DDBJ databases">
        <title>Annotation of Salpingoeca rosetta.</title>
        <authorList>
            <consortium name="The Broad Institute Genome Sequencing Platform"/>
            <person name="Russ C."/>
            <person name="Cuomo C."/>
            <person name="Burger G."/>
            <person name="Gray M.W."/>
            <person name="Holland P.W.H."/>
            <person name="King N."/>
            <person name="Lang F.B.F."/>
            <person name="Roger A.J."/>
            <person name="Ruiz-Trillo I."/>
            <person name="Young S.K."/>
            <person name="Zeng Q."/>
            <person name="Gargeya S."/>
            <person name="Alvarado L."/>
            <person name="Berlin A."/>
            <person name="Chapman S.B."/>
            <person name="Chen Z."/>
            <person name="Freedman E."/>
            <person name="Gellesch M."/>
            <person name="Goldberg J."/>
            <person name="Griggs A."/>
            <person name="Gujja S."/>
            <person name="Heilman E."/>
            <person name="Heiman D."/>
            <person name="Howarth C."/>
            <person name="Mehta T."/>
            <person name="Neiman D."/>
            <person name="Pearson M."/>
            <person name="Roberts A."/>
            <person name="Saif S."/>
            <person name="Shea T."/>
            <person name="Shenoy N."/>
            <person name="Sisk P."/>
            <person name="Stolte C."/>
            <person name="Sykes S."/>
            <person name="White J."/>
            <person name="Yandava C."/>
            <person name="Haas B."/>
            <person name="Nusbaum C."/>
            <person name="Birren B."/>
        </authorList>
    </citation>
    <scope>NUCLEOTIDE SEQUENCE [LARGE SCALE GENOMIC DNA]</scope>
    <source>
        <strain evidence="10">ATCC 50818</strain>
    </source>
</reference>
<dbReference type="eggNOG" id="KOG0239">
    <property type="taxonomic scope" value="Eukaryota"/>
</dbReference>
<gene>
    <name evidence="10" type="ORF">PTSG_05270</name>
</gene>
<evidence type="ECO:0000313" key="11">
    <source>
        <dbReference type="Proteomes" id="UP000007799"/>
    </source>
</evidence>
<dbReference type="FunCoup" id="F2U9Y8">
    <property type="interactions" value="405"/>
</dbReference>
<feature type="domain" description="Kinesin motor" evidence="9">
    <location>
        <begin position="200"/>
        <end position="533"/>
    </location>
</feature>
<dbReference type="EMBL" id="GL832966">
    <property type="protein sequence ID" value="EGD73563.1"/>
    <property type="molecule type" value="Genomic_DNA"/>
</dbReference>
<dbReference type="Gene3D" id="3.40.850.10">
    <property type="entry name" value="Kinesin motor domain"/>
    <property type="match status" value="1"/>
</dbReference>
<evidence type="ECO:0000256" key="6">
    <source>
        <dbReference type="PROSITE-ProRule" id="PRU00283"/>
    </source>
</evidence>
<name>F2U9Y8_SALR5</name>
<evidence type="ECO:0000256" key="8">
    <source>
        <dbReference type="SAM" id="MobiDB-lite"/>
    </source>
</evidence>
<evidence type="ECO:0000256" key="7">
    <source>
        <dbReference type="RuleBase" id="RU000394"/>
    </source>
</evidence>
<dbReference type="Pfam" id="PF00225">
    <property type="entry name" value="Kinesin"/>
    <property type="match status" value="1"/>
</dbReference>
<dbReference type="SMART" id="SM00129">
    <property type="entry name" value="KISc"/>
    <property type="match status" value="1"/>
</dbReference>
<dbReference type="InterPro" id="IPR036961">
    <property type="entry name" value="Kinesin_motor_dom_sf"/>
</dbReference>
<dbReference type="GO" id="GO:0003777">
    <property type="term" value="F:microtubule motor activity"/>
    <property type="evidence" value="ECO:0007669"/>
    <property type="project" value="InterPro"/>
</dbReference>
<dbReference type="InterPro" id="IPR019821">
    <property type="entry name" value="Kinesin_motor_CS"/>
</dbReference>
<dbReference type="Gene3D" id="1.10.287.1490">
    <property type="match status" value="1"/>
</dbReference>
<dbReference type="InterPro" id="IPR001752">
    <property type="entry name" value="Kinesin_motor_dom"/>
</dbReference>
<feature type="compositionally biased region" description="Basic and acidic residues" evidence="8">
    <location>
        <begin position="51"/>
        <end position="60"/>
    </location>
</feature>
<protein>
    <recommendedName>
        <fullName evidence="7">Kinesin-like protein</fullName>
    </recommendedName>
</protein>
<dbReference type="PRINTS" id="PR00380">
    <property type="entry name" value="KINESINHEAVY"/>
</dbReference>
<dbReference type="OrthoDB" id="3176171at2759"/>
<feature type="compositionally biased region" description="Basic and acidic residues" evidence="8">
    <location>
        <begin position="1"/>
        <end position="10"/>
    </location>
</feature>
<dbReference type="RefSeq" id="XP_004993845.1">
    <property type="nucleotide sequence ID" value="XM_004993788.1"/>
</dbReference>
<feature type="compositionally biased region" description="Low complexity" evidence="8">
    <location>
        <begin position="30"/>
        <end position="50"/>
    </location>
</feature>
<dbReference type="PROSITE" id="PS00411">
    <property type="entry name" value="KINESIN_MOTOR_1"/>
    <property type="match status" value="1"/>
</dbReference>
<dbReference type="PROSITE" id="PS50067">
    <property type="entry name" value="KINESIN_MOTOR_2"/>
    <property type="match status" value="1"/>
</dbReference>
<dbReference type="SUPFAM" id="SSF52540">
    <property type="entry name" value="P-loop containing nucleoside triphosphate hydrolases"/>
    <property type="match status" value="1"/>
</dbReference>
<accession>F2U9Y8</accession>
<evidence type="ECO:0000313" key="10">
    <source>
        <dbReference type="EMBL" id="EGD73563.1"/>
    </source>
</evidence>
<dbReference type="InterPro" id="IPR027417">
    <property type="entry name" value="P-loop_NTPase"/>
</dbReference>
<keyword evidence="3 6" id="KW-0547">Nucleotide-binding</keyword>
<keyword evidence="2 7" id="KW-0493">Microtubule</keyword>
<feature type="binding site" evidence="6">
    <location>
        <begin position="295"/>
        <end position="302"/>
    </location>
    <ligand>
        <name>ATP</name>
        <dbReference type="ChEBI" id="CHEBI:30616"/>
    </ligand>
</feature>
<evidence type="ECO:0000256" key="4">
    <source>
        <dbReference type="ARBA" id="ARBA00022840"/>
    </source>
</evidence>
<evidence type="ECO:0000256" key="5">
    <source>
        <dbReference type="ARBA" id="ARBA00023175"/>
    </source>
</evidence>
<dbReference type="Proteomes" id="UP000007799">
    <property type="component" value="Unassembled WGS sequence"/>
</dbReference>
<dbReference type="PANTHER" id="PTHR47972:SF45">
    <property type="entry name" value="PROTEIN CLARET SEGREGATIONAL"/>
    <property type="match status" value="1"/>
</dbReference>
<evidence type="ECO:0000259" key="9">
    <source>
        <dbReference type="PROSITE" id="PS50067"/>
    </source>
</evidence>
<dbReference type="AlphaFoldDB" id="F2U9Y8"/>
<organism evidence="11">
    <name type="scientific">Salpingoeca rosetta (strain ATCC 50818 / BSB-021)</name>
    <dbReference type="NCBI Taxonomy" id="946362"/>
    <lineage>
        <taxon>Eukaryota</taxon>
        <taxon>Choanoflagellata</taxon>
        <taxon>Craspedida</taxon>
        <taxon>Salpingoecidae</taxon>
        <taxon>Salpingoeca</taxon>
    </lineage>
</organism>
<dbReference type="GO" id="GO:0005874">
    <property type="term" value="C:microtubule"/>
    <property type="evidence" value="ECO:0007669"/>
    <property type="project" value="UniProtKB-KW"/>
</dbReference>
<dbReference type="GO" id="GO:0008017">
    <property type="term" value="F:microtubule binding"/>
    <property type="evidence" value="ECO:0007669"/>
    <property type="project" value="InterPro"/>
</dbReference>
<keyword evidence="4 6" id="KW-0067">ATP-binding</keyword>
<feature type="region of interest" description="Disordered" evidence="8">
    <location>
        <begin position="1"/>
        <end position="60"/>
    </location>
</feature>
<evidence type="ECO:0000256" key="3">
    <source>
        <dbReference type="ARBA" id="ARBA00022741"/>
    </source>
</evidence>